<evidence type="ECO:0000256" key="4">
    <source>
        <dbReference type="ARBA" id="ARBA00023002"/>
    </source>
</evidence>
<keyword evidence="2 6" id="KW-0349">Heme</keyword>
<evidence type="ECO:0000256" key="3">
    <source>
        <dbReference type="ARBA" id="ARBA00022723"/>
    </source>
</evidence>
<protein>
    <submittedName>
        <fullName evidence="8">Cytochrome-c peroxidase</fullName>
    </submittedName>
</protein>
<keyword evidence="9" id="KW-1185">Reference proteome</keyword>
<evidence type="ECO:0000313" key="8">
    <source>
        <dbReference type="EMBL" id="PRO68301.1"/>
    </source>
</evidence>
<evidence type="ECO:0000256" key="6">
    <source>
        <dbReference type="PROSITE-ProRule" id="PRU00433"/>
    </source>
</evidence>
<evidence type="ECO:0000256" key="5">
    <source>
        <dbReference type="ARBA" id="ARBA00023004"/>
    </source>
</evidence>
<evidence type="ECO:0000313" key="9">
    <source>
        <dbReference type="Proteomes" id="UP000239539"/>
    </source>
</evidence>
<proteinExistence type="predicted"/>
<keyword evidence="4" id="KW-0560">Oxidoreductase</keyword>
<dbReference type="RefSeq" id="WP_105932008.1">
    <property type="nucleotide sequence ID" value="NZ_PVNO01000027.1"/>
</dbReference>
<dbReference type="InterPro" id="IPR004852">
    <property type="entry name" value="Di-haem_cyt_c_peroxidsae"/>
</dbReference>
<organism evidence="8 9">
    <name type="scientific">Alteromonas gracilis</name>
    <dbReference type="NCBI Taxonomy" id="1479524"/>
    <lineage>
        <taxon>Bacteria</taxon>
        <taxon>Pseudomonadati</taxon>
        <taxon>Pseudomonadota</taxon>
        <taxon>Gammaproteobacteria</taxon>
        <taxon>Alteromonadales</taxon>
        <taxon>Alteromonadaceae</taxon>
        <taxon>Alteromonas/Salinimonas group</taxon>
        <taxon>Alteromonas</taxon>
    </lineage>
</organism>
<feature type="domain" description="Cytochrome c" evidence="7">
    <location>
        <begin position="290"/>
        <end position="435"/>
    </location>
</feature>
<dbReference type="SUPFAM" id="SSF46626">
    <property type="entry name" value="Cytochrome c"/>
    <property type="match status" value="2"/>
</dbReference>
<evidence type="ECO:0000256" key="1">
    <source>
        <dbReference type="ARBA" id="ARBA00004196"/>
    </source>
</evidence>
<dbReference type="PROSITE" id="PS51257">
    <property type="entry name" value="PROKAR_LIPOPROTEIN"/>
    <property type="match status" value="1"/>
</dbReference>
<dbReference type="InterPro" id="IPR009056">
    <property type="entry name" value="Cyt_c-like_dom"/>
</dbReference>
<dbReference type="PROSITE" id="PS51007">
    <property type="entry name" value="CYTC"/>
    <property type="match status" value="1"/>
</dbReference>
<keyword evidence="5 6" id="KW-0408">Iron</keyword>
<name>A0ABX5CNJ6_9ALTE</name>
<dbReference type="Proteomes" id="UP000239539">
    <property type="component" value="Unassembled WGS sequence"/>
</dbReference>
<dbReference type="GO" id="GO:0004601">
    <property type="term" value="F:peroxidase activity"/>
    <property type="evidence" value="ECO:0007669"/>
    <property type="project" value="UniProtKB-KW"/>
</dbReference>
<dbReference type="InterPro" id="IPR036909">
    <property type="entry name" value="Cyt_c-like_dom_sf"/>
</dbReference>
<evidence type="ECO:0000259" key="7">
    <source>
        <dbReference type="PROSITE" id="PS51007"/>
    </source>
</evidence>
<dbReference type="Pfam" id="PF03150">
    <property type="entry name" value="CCP_MauG"/>
    <property type="match status" value="1"/>
</dbReference>
<keyword evidence="8" id="KW-0575">Peroxidase</keyword>
<keyword evidence="3 6" id="KW-0479">Metal-binding</keyword>
<reference evidence="9" key="1">
    <citation type="journal article" date="2020" name="Int. J. Syst. Evol. Microbiol.">
        <title>Alteromonas alba sp. nov., a marine bacterium isolated from the seawater of the West Pacific Ocean.</title>
        <authorList>
            <person name="Sun C."/>
            <person name="Wu Y.-H."/>
            <person name="Xamxidin M."/>
            <person name="Cheng H."/>
            <person name="Xu X.-W."/>
        </authorList>
    </citation>
    <scope>NUCLEOTIDE SEQUENCE [LARGE SCALE GENOMIC DNA]</scope>
    <source>
        <strain evidence="9">9a2</strain>
    </source>
</reference>
<accession>A0ABX5CNJ6</accession>
<dbReference type="EMBL" id="PVNO01000027">
    <property type="protein sequence ID" value="PRO68301.1"/>
    <property type="molecule type" value="Genomic_DNA"/>
</dbReference>
<comment type="caution">
    <text evidence="8">The sequence shown here is derived from an EMBL/GenBank/DDBJ whole genome shotgun (WGS) entry which is preliminary data.</text>
</comment>
<dbReference type="PANTHER" id="PTHR30600">
    <property type="entry name" value="CYTOCHROME C PEROXIDASE-RELATED"/>
    <property type="match status" value="1"/>
</dbReference>
<comment type="subcellular location">
    <subcellularLocation>
        <location evidence="1">Cell envelope</location>
    </subcellularLocation>
</comment>
<dbReference type="InterPro" id="IPR051395">
    <property type="entry name" value="Cytochrome_c_Peroxidase/MauG"/>
</dbReference>
<evidence type="ECO:0000256" key="2">
    <source>
        <dbReference type="ARBA" id="ARBA00022617"/>
    </source>
</evidence>
<dbReference type="Gene3D" id="1.10.760.10">
    <property type="entry name" value="Cytochrome c-like domain"/>
    <property type="match status" value="2"/>
</dbReference>
<sequence>MKSIPYIQNVLILTSVITVSGCGADKAPTVDESSLSTQLMTTLNEQLDGGAVGLLLPQSTDFSSIPADPNNTLTEEKVFLGMMLFHETAVATEGVHEQLVNTWSCASCHHAAAGFKSGVVQGIGEGGTGFGVAGKMRVLAEGFDKSSTDPSLVPDVQPLTSPSILNTAYQEVMLWNGQFGNQHGGLVNAKLPDEILATPGTPKAENTRGLGGLETQAIAGTKVHRLNTFNNSLVQQNMEYQLLYEAAFPEGGDDILENMGKAIAAYERTVLANRAPFQRWLQGEDAALTDQEKRGALLFFGKAGCASCHTGPALSSKIGAANEEMFMAIGFADLDTSNPTITGVVTENDAKGRGGFTGRTEDNYKFKVPQLYNLKDSNVFGHGGSFTSVKQVVLYKNAGVPQKRLADGVIDDRFVPLNLNGEEIDDLVAFLEEGLYDPHLERYIPDALPSGACFPVADEQSKIDLNCAL</sequence>
<gene>
    <name evidence="8" type="ORF">C6Y39_14840</name>
</gene>